<dbReference type="RefSeq" id="WP_378209178.1">
    <property type="nucleotide sequence ID" value="NZ_JBHLZP010000272.1"/>
</dbReference>
<gene>
    <name evidence="2" type="ORF">ACFFNX_29820</name>
</gene>
<dbReference type="Pfam" id="PF12680">
    <property type="entry name" value="SnoaL_2"/>
    <property type="match status" value="1"/>
</dbReference>
<dbReference type="InterPro" id="IPR037401">
    <property type="entry name" value="SnoaL-like"/>
</dbReference>
<proteinExistence type="predicted"/>
<sequence>MTPREVFERLVDGVTHGRWEELPALYAEDTFVTHPFSPAGEPLAGREALRRHFAAGAGLGVTMTARDVVVHETTDPEVIIGEFAYEGRVTATGRPFTVPNVFVLRVRDGLIVESRDYADHVAFAAATGRLGSLAGEVSAEPASG</sequence>
<dbReference type="SUPFAM" id="SSF54427">
    <property type="entry name" value="NTF2-like"/>
    <property type="match status" value="1"/>
</dbReference>
<feature type="domain" description="SnoaL-like" evidence="1">
    <location>
        <begin position="8"/>
        <end position="113"/>
    </location>
</feature>
<dbReference type="EMBL" id="JBHLZP010000272">
    <property type="protein sequence ID" value="MFB9836379.1"/>
    <property type="molecule type" value="Genomic_DNA"/>
</dbReference>
<organism evidence="2 3">
    <name type="scientific">Actinoallomurus acaciae</name>
    <dbReference type="NCBI Taxonomy" id="502577"/>
    <lineage>
        <taxon>Bacteria</taxon>
        <taxon>Bacillati</taxon>
        <taxon>Actinomycetota</taxon>
        <taxon>Actinomycetes</taxon>
        <taxon>Streptosporangiales</taxon>
        <taxon>Thermomonosporaceae</taxon>
        <taxon>Actinoallomurus</taxon>
    </lineage>
</organism>
<reference evidence="2 3" key="1">
    <citation type="submission" date="2024-09" db="EMBL/GenBank/DDBJ databases">
        <authorList>
            <person name="Sun Q."/>
            <person name="Mori K."/>
        </authorList>
    </citation>
    <scope>NUCLEOTIDE SEQUENCE [LARGE SCALE GENOMIC DNA]</scope>
    <source>
        <strain evidence="2 3">TBRC 0563</strain>
    </source>
</reference>
<keyword evidence="3" id="KW-1185">Reference proteome</keyword>
<name>A0ABV5YMU9_9ACTN</name>
<evidence type="ECO:0000313" key="2">
    <source>
        <dbReference type="EMBL" id="MFB9836379.1"/>
    </source>
</evidence>
<accession>A0ABV5YMU9</accession>
<evidence type="ECO:0000259" key="1">
    <source>
        <dbReference type="Pfam" id="PF12680"/>
    </source>
</evidence>
<evidence type="ECO:0000313" key="3">
    <source>
        <dbReference type="Proteomes" id="UP001589627"/>
    </source>
</evidence>
<dbReference type="Gene3D" id="3.10.450.50">
    <property type="match status" value="1"/>
</dbReference>
<protein>
    <submittedName>
        <fullName evidence="2">Nuclear transport factor 2 family protein</fullName>
    </submittedName>
</protein>
<dbReference type="Proteomes" id="UP001589627">
    <property type="component" value="Unassembled WGS sequence"/>
</dbReference>
<comment type="caution">
    <text evidence="2">The sequence shown here is derived from an EMBL/GenBank/DDBJ whole genome shotgun (WGS) entry which is preliminary data.</text>
</comment>
<dbReference type="InterPro" id="IPR032710">
    <property type="entry name" value="NTF2-like_dom_sf"/>
</dbReference>